<name>A0A075H248_9EURY</name>
<protein>
    <submittedName>
        <fullName evidence="1">Uncharacterized protein</fullName>
    </submittedName>
</protein>
<reference evidence="1" key="1">
    <citation type="journal article" date="2014" name="Genome Biol. Evol.">
        <title>Pangenome evidence for extensive interdomain horizontal transfer affecting lineage core and shell genes in uncultured planktonic thaumarchaeota and euryarchaeota.</title>
        <authorList>
            <person name="Deschamps P."/>
            <person name="Zivanovic Y."/>
            <person name="Moreira D."/>
            <person name="Rodriguez-Valera F."/>
            <person name="Lopez-Garcia P."/>
        </authorList>
    </citation>
    <scope>NUCLEOTIDE SEQUENCE</scope>
</reference>
<organism evidence="1">
    <name type="scientific">uncultured marine group II/III euryarchaeote KM3_44_G05</name>
    <dbReference type="NCBI Taxonomy" id="1456448"/>
    <lineage>
        <taxon>Archaea</taxon>
        <taxon>Methanobacteriati</taxon>
        <taxon>Methanobacteriota</taxon>
        <taxon>environmental samples</taxon>
    </lineage>
</organism>
<evidence type="ECO:0000313" key="1">
    <source>
        <dbReference type="EMBL" id="AIF10204.1"/>
    </source>
</evidence>
<sequence>MNRPRVERLHRCNHALRLNPSASRQRSRADARNSRSRIVWGPPRVEHEWRLNCVDRLQLSRLSSTRCSVWPFDRSCRFGGGCSPRLRIWDFLRFDHQSRTLLKHRRWLHDVFRWTGHLLLG</sequence>
<proteinExistence type="predicted"/>
<accession>A0A075H248</accession>
<dbReference type="EMBL" id="KF900884">
    <property type="protein sequence ID" value="AIF10204.1"/>
    <property type="molecule type" value="Genomic_DNA"/>
</dbReference>
<dbReference type="AlphaFoldDB" id="A0A075H248"/>